<name>A0A418GMN9_ECOLX</name>
<feature type="domain" description="InvasinE Adhesion" evidence="2">
    <location>
        <begin position="289"/>
        <end position="423"/>
    </location>
</feature>
<gene>
    <name evidence="3" type="ORF">D3C88_09620</name>
</gene>
<evidence type="ECO:0000313" key="4">
    <source>
        <dbReference type="Proteomes" id="UP000284508"/>
    </source>
</evidence>
<dbReference type="EMBL" id="QXHA01000586">
    <property type="protein sequence ID" value="RIB42138.1"/>
    <property type="molecule type" value="Genomic_DNA"/>
</dbReference>
<evidence type="ECO:0000313" key="3">
    <source>
        <dbReference type="EMBL" id="RIB42138.1"/>
    </source>
</evidence>
<evidence type="ECO:0000259" key="2">
    <source>
        <dbReference type="Pfam" id="PF05689"/>
    </source>
</evidence>
<feature type="non-terminal residue" evidence="3">
    <location>
        <position position="439"/>
    </location>
</feature>
<protein>
    <submittedName>
        <fullName evidence="3">RatA-like protein</fullName>
    </submittedName>
</protein>
<dbReference type="Pfam" id="PF05688">
    <property type="entry name" value="BIg21"/>
    <property type="match status" value="1"/>
</dbReference>
<dbReference type="InterPro" id="IPR008541">
    <property type="entry name" value="InvE_AD"/>
</dbReference>
<reference evidence="3 4" key="1">
    <citation type="journal article" date="2018" name="BMC Microbiol.">
        <title>Genome sequencing of strains of the most prevalent clonal group of O1:K1:H7 Escherichia coli that causes neonatal meningitis in France.</title>
        <authorList>
            <person name="Geslain G."/>
            <person name="Birgy A."/>
            <person name="Adiba S."/>
            <person name="Magnan M."/>
            <person name="Courroux C."/>
            <person name="Levy C."/>
            <person name="Cohen R."/>
            <person name="Bidet P."/>
            <person name="Bonacorsi S."/>
        </authorList>
    </citation>
    <scope>NUCLEOTIDE SEQUENCE [LARGE SCALE GENOMIC DNA]</scope>
    <source>
        <strain evidence="3 4">S308</strain>
    </source>
</reference>
<dbReference type="InterPro" id="IPR008542">
    <property type="entry name" value="BIg21"/>
</dbReference>
<dbReference type="AlphaFoldDB" id="A0A418GMN9"/>
<dbReference type="Proteomes" id="UP000284508">
    <property type="component" value="Unassembled WGS sequence"/>
</dbReference>
<feature type="non-terminal residue" evidence="3">
    <location>
        <position position="1"/>
    </location>
</feature>
<accession>A0A418GMN9</accession>
<proteinExistence type="predicted"/>
<dbReference type="Pfam" id="PF05689">
    <property type="entry name" value="InvE_AD"/>
    <property type="match status" value="2"/>
</dbReference>
<evidence type="ECO:0000259" key="1">
    <source>
        <dbReference type="Pfam" id="PF05688"/>
    </source>
</evidence>
<feature type="domain" description="InvasinE Adhesion" evidence="2">
    <location>
        <begin position="5"/>
        <end position="142"/>
    </location>
</feature>
<sequence>VLTSPDSPKAKFWGHMAETATGDDGLIYRRPLLRDENSATTSIGTLVEEGEAWSTFPSGQANDTSINGCGAEYVPTDNELRAIYAHQGSSALHDAIGWPVSRFYISNTVADTFTQTFTYDVVSLKTGDETQMPSSGGALLSCRTTPVAVASQIIVEANDTAQFVKVDDTLSALKVKKGEDAVIRVVTKNAQGNSVPNVPFILRREGSKNRQNAEMINKSITVINAAGASARMNSSSSLLYGVTGADGTTSFTVKQDDSMGLVTNMYAQLYQLTIESNKLPVMFTVITSPDTPLASYWGHMPETFTTRSGIAFKRPLLTAEHPAGQSTMANNESWLSLNTAAKNDVSKSDCGEPYQPLLSEFQELYSEHPNGAIGTDLGLPLTNTWWAYDKIAYANVWYDQSINLSNGSSSRALSNTVAFVSCLVNPHAVAASIEMTSTA</sequence>
<organism evidence="3 4">
    <name type="scientific">Escherichia coli</name>
    <dbReference type="NCBI Taxonomy" id="562"/>
    <lineage>
        <taxon>Bacteria</taxon>
        <taxon>Pseudomonadati</taxon>
        <taxon>Pseudomonadota</taxon>
        <taxon>Gammaproteobacteria</taxon>
        <taxon>Enterobacterales</taxon>
        <taxon>Enterobacteriaceae</taxon>
        <taxon>Escherichia</taxon>
    </lineage>
</organism>
<comment type="caution">
    <text evidence="3">The sequence shown here is derived from an EMBL/GenBank/DDBJ whole genome shotgun (WGS) entry which is preliminary data.</text>
</comment>
<feature type="domain" description="Bacterial Immunoglobulin-like 21" evidence="1">
    <location>
        <begin position="178"/>
        <end position="286"/>
    </location>
</feature>